<dbReference type="STRING" id="1670800.BSQ44_24405"/>
<evidence type="ECO:0000256" key="8">
    <source>
        <dbReference type="ARBA" id="ARBA00030256"/>
    </source>
</evidence>
<evidence type="ECO:0000256" key="7">
    <source>
        <dbReference type="ARBA" id="ARBA00022840"/>
    </source>
</evidence>
<dbReference type="InterPro" id="IPR002500">
    <property type="entry name" value="PAPS_reduct_dom"/>
</dbReference>
<evidence type="ECO:0000256" key="4">
    <source>
        <dbReference type="ARBA" id="ARBA00022679"/>
    </source>
</evidence>
<evidence type="ECO:0000256" key="6">
    <source>
        <dbReference type="ARBA" id="ARBA00022741"/>
    </source>
</evidence>
<dbReference type="OrthoDB" id="9772604at2"/>
<dbReference type="Proteomes" id="UP000182840">
    <property type="component" value="Chromosome"/>
</dbReference>
<keyword evidence="5 12" id="KW-0548">Nucleotidyltransferase</keyword>
<gene>
    <name evidence="12" type="ORF">BSQ44_24405</name>
</gene>
<comment type="catalytic activity">
    <reaction evidence="10">
        <text>sulfate + ATP + H(+) = adenosine 5'-phosphosulfate + diphosphate</text>
        <dbReference type="Rhea" id="RHEA:18133"/>
        <dbReference type="ChEBI" id="CHEBI:15378"/>
        <dbReference type="ChEBI" id="CHEBI:16189"/>
        <dbReference type="ChEBI" id="CHEBI:30616"/>
        <dbReference type="ChEBI" id="CHEBI:33019"/>
        <dbReference type="ChEBI" id="CHEBI:58243"/>
        <dbReference type="EC" id="2.7.7.4"/>
    </reaction>
</comment>
<evidence type="ECO:0000256" key="3">
    <source>
        <dbReference type="ARBA" id="ARBA00022004"/>
    </source>
</evidence>
<evidence type="ECO:0000313" key="12">
    <source>
        <dbReference type="EMBL" id="APH74164.1"/>
    </source>
</evidence>
<keyword evidence="7" id="KW-0067">ATP-binding</keyword>
<dbReference type="AlphaFoldDB" id="A0A1L3SXU4"/>
<sequence length="296" mass="33363">MSFTHLSHRESEAIGIIREAVVESSNAVVLFSGGKDSTVLAHLTVKAFYPAKPPIPLLLVDSTWEFNDVIAFRDAFAAANEFELRTHVNEEGRREGLNPIDHGATYTTMMRTDALKQALDLGGYDVILGGARRDEEASRAKERIVSVRGKEHSWDPKNQRPELWSIYNFRRSPEQTLRVYPLSNWTEQDLWAYIFFNRIELCPLYFAAPRPVVEHNGNLIVVDQPEQAKRFQFGPIRTMGVRFRSLGCWPVTAAAKSSASDLGAVLQETFSARISERNGRVGDGSSLEAQKREGYF</sequence>
<dbReference type="EC" id="2.7.7.4" evidence="2"/>
<keyword evidence="4 12" id="KW-0808">Transferase</keyword>
<organism evidence="12 13">
    <name type="scientific">Aquibium oceanicum</name>
    <dbReference type="NCBI Taxonomy" id="1670800"/>
    <lineage>
        <taxon>Bacteria</taxon>
        <taxon>Pseudomonadati</taxon>
        <taxon>Pseudomonadota</taxon>
        <taxon>Alphaproteobacteria</taxon>
        <taxon>Hyphomicrobiales</taxon>
        <taxon>Phyllobacteriaceae</taxon>
        <taxon>Aquibium</taxon>
    </lineage>
</organism>
<dbReference type="GO" id="GO:0004781">
    <property type="term" value="F:sulfate adenylyltransferase (ATP) activity"/>
    <property type="evidence" value="ECO:0007669"/>
    <property type="project" value="UniProtKB-EC"/>
</dbReference>
<dbReference type="RefSeq" id="WP_072607624.1">
    <property type="nucleotide sequence ID" value="NZ_CP018171.1"/>
</dbReference>
<dbReference type="InterPro" id="IPR011784">
    <property type="entry name" value="SO4_adenylTrfase_ssu"/>
</dbReference>
<accession>A0A1L3SXU4</accession>
<dbReference type="GO" id="GO:0000103">
    <property type="term" value="P:sulfate assimilation"/>
    <property type="evidence" value="ECO:0007669"/>
    <property type="project" value="InterPro"/>
</dbReference>
<feature type="domain" description="Phosphoadenosine phosphosulphate reductase" evidence="11">
    <location>
        <begin position="27"/>
        <end position="253"/>
    </location>
</feature>
<evidence type="ECO:0000256" key="1">
    <source>
        <dbReference type="ARBA" id="ARBA00008885"/>
    </source>
</evidence>
<evidence type="ECO:0000256" key="2">
    <source>
        <dbReference type="ARBA" id="ARBA00012391"/>
    </source>
</evidence>
<keyword evidence="6" id="KW-0547">Nucleotide-binding</keyword>
<reference evidence="13" key="1">
    <citation type="submission" date="2016-11" db="EMBL/GenBank/DDBJ databases">
        <title>Mesorhizobium oceanicum sp. nov., isolated from deep seawater in South China Sea.</title>
        <authorList>
            <person name="Fu G.-Y."/>
        </authorList>
    </citation>
    <scope>NUCLEOTIDE SEQUENCE [LARGE SCALE GENOMIC DNA]</scope>
    <source>
        <strain evidence="13">B7</strain>
    </source>
</reference>
<proteinExistence type="inferred from homology"/>
<evidence type="ECO:0000256" key="9">
    <source>
        <dbReference type="ARBA" id="ARBA00031812"/>
    </source>
</evidence>
<evidence type="ECO:0000313" key="13">
    <source>
        <dbReference type="Proteomes" id="UP000182840"/>
    </source>
</evidence>
<evidence type="ECO:0000256" key="10">
    <source>
        <dbReference type="ARBA" id="ARBA00049370"/>
    </source>
</evidence>
<keyword evidence="13" id="KW-1185">Reference proteome</keyword>
<dbReference type="GO" id="GO:0005524">
    <property type="term" value="F:ATP binding"/>
    <property type="evidence" value="ECO:0007669"/>
    <property type="project" value="UniProtKB-KW"/>
</dbReference>
<dbReference type="NCBIfam" id="NF003587">
    <property type="entry name" value="PRK05253.1"/>
    <property type="match status" value="1"/>
</dbReference>
<dbReference type="PANTHER" id="PTHR43196">
    <property type="entry name" value="SULFATE ADENYLYLTRANSFERASE SUBUNIT 2"/>
    <property type="match status" value="1"/>
</dbReference>
<comment type="similarity">
    <text evidence="1">Belongs to the PAPS reductase family. CysD subfamily.</text>
</comment>
<dbReference type="PIRSF" id="PIRSF002936">
    <property type="entry name" value="CysDAde_trans"/>
    <property type="match status" value="1"/>
</dbReference>
<name>A0A1L3SXU4_9HYPH</name>
<protein>
    <recommendedName>
        <fullName evidence="3">Sulfate adenylyltransferase subunit 2</fullName>
        <ecNumber evidence="2">2.7.7.4</ecNumber>
    </recommendedName>
    <alternativeName>
        <fullName evidence="8">ATP-sulfurylase small subunit</fullName>
    </alternativeName>
    <alternativeName>
        <fullName evidence="9">Sulfate adenylate transferase</fullName>
    </alternativeName>
</protein>
<dbReference type="SUPFAM" id="SSF52402">
    <property type="entry name" value="Adenine nucleotide alpha hydrolases-like"/>
    <property type="match status" value="1"/>
</dbReference>
<dbReference type="KEGG" id="meso:BSQ44_24405"/>
<dbReference type="Pfam" id="PF01507">
    <property type="entry name" value="PAPS_reduct"/>
    <property type="match status" value="1"/>
</dbReference>
<evidence type="ECO:0000259" key="11">
    <source>
        <dbReference type="Pfam" id="PF01507"/>
    </source>
</evidence>
<dbReference type="Gene3D" id="3.40.50.620">
    <property type="entry name" value="HUPs"/>
    <property type="match status" value="1"/>
</dbReference>
<dbReference type="PANTHER" id="PTHR43196:SF1">
    <property type="entry name" value="SULFATE ADENYLYLTRANSFERASE SUBUNIT 2"/>
    <property type="match status" value="1"/>
</dbReference>
<dbReference type="EMBL" id="CP018171">
    <property type="protein sequence ID" value="APH74164.1"/>
    <property type="molecule type" value="Genomic_DNA"/>
</dbReference>
<evidence type="ECO:0000256" key="5">
    <source>
        <dbReference type="ARBA" id="ARBA00022695"/>
    </source>
</evidence>
<dbReference type="InterPro" id="IPR014729">
    <property type="entry name" value="Rossmann-like_a/b/a_fold"/>
</dbReference>
<dbReference type="InterPro" id="IPR050128">
    <property type="entry name" value="Sulfate_adenylyltrnsfr_sub2"/>
</dbReference>